<evidence type="ECO:0000313" key="4">
    <source>
        <dbReference type="Proteomes" id="UP001209570"/>
    </source>
</evidence>
<feature type="compositionally biased region" description="Polar residues" evidence="1">
    <location>
        <begin position="14"/>
        <end position="27"/>
    </location>
</feature>
<sequence>MRMRLRAPEEGETAPSTQSPRTPTSRAPQLDMRSPELIEQRLENLKRRPTWRAYLDEYVKAHPDDDDDKGDDDDDDDDEEEEHVASDAANCVNGSSGTHMSPQSDRSSPVDNGFVKTTLWSVVVVAMTPLWVVVVPFLLNRGADFWPLHCPTFFSLYRRCVAHLVFVALALVVVYYSICKEVPEANPGRASIVLREELLEMVEAGRSCRAAVARGNQRLMRELCSPIAVDVVFLQAAITLVFKTHRRWARLLVLMLALAQFAKAPERITAALQPVPEITAIDPSFALVDEEILIAIDGKNLQPGGTVAWVAYWGCAASAPVDSCELQYPGVFDVGVVSVKFTAMDHFVPCYRNPPTPLKVEDFREVDAQ</sequence>
<keyword evidence="4" id="KW-1185">Reference proteome</keyword>
<evidence type="ECO:0000313" key="3">
    <source>
        <dbReference type="EMBL" id="KAJ0402438.1"/>
    </source>
</evidence>
<dbReference type="Proteomes" id="UP001209570">
    <property type="component" value="Unassembled WGS sequence"/>
</dbReference>
<proteinExistence type="predicted"/>
<keyword evidence="2" id="KW-0472">Membrane</keyword>
<reference evidence="3" key="1">
    <citation type="submission" date="2021-12" db="EMBL/GenBank/DDBJ databases">
        <title>Prjna785345.</title>
        <authorList>
            <person name="Rujirawat T."/>
            <person name="Krajaejun T."/>
        </authorList>
    </citation>
    <scope>NUCLEOTIDE SEQUENCE</scope>
    <source>
        <strain evidence="3">Pi057C3</strain>
    </source>
</reference>
<name>A0AAD5M540_PYTIN</name>
<evidence type="ECO:0000256" key="2">
    <source>
        <dbReference type="SAM" id="Phobius"/>
    </source>
</evidence>
<feature type="region of interest" description="Disordered" evidence="1">
    <location>
        <begin position="1"/>
        <end position="42"/>
    </location>
</feature>
<feature type="compositionally biased region" description="Acidic residues" evidence="1">
    <location>
        <begin position="64"/>
        <end position="82"/>
    </location>
</feature>
<evidence type="ECO:0000256" key="1">
    <source>
        <dbReference type="SAM" id="MobiDB-lite"/>
    </source>
</evidence>
<dbReference type="AlphaFoldDB" id="A0AAD5M540"/>
<keyword evidence="2" id="KW-0812">Transmembrane</keyword>
<evidence type="ECO:0008006" key="5">
    <source>
        <dbReference type="Google" id="ProtNLM"/>
    </source>
</evidence>
<feature type="compositionally biased region" description="Polar residues" evidence="1">
    <location>
        <begin position="92"/>
        <end position="110"/>
    </location>
</feature>
<feature type="compositionally biased region" description="Basic and acidic residues" evidence="1">
    <location>
        <begin position="33"/>
        <end position="42"/>
    </location>
</feature>
<keyword evidence="2" id="KW-1133">Transmembrane helix</keyword>
<feature type="region of interest" description="Disordered" evidence="1">
    <location>
        <begin position="58"/>
        <end position="110"/>
    </location>
</feature>
<gene>
    <name evidence="3" type="ORF">P43SY_000591</name>
</gene>
<accession>A0AAD5M540</accession>
<comment type="caution">
    <text evidence="3">The sequence shown here is derived from an EMBL/GenBank/DDBJ whole genome shotgun (WGS) entry which is preliminary data.</text>
</comment>
<organism evidence="3 4">
    <name type="scientific">Pythium insidiosum</name>
    <name type="common">Pythiosis disease agent</name>
    <dbReference type="NCBI Taxonomy" id="114742"/>
    <lineage>
        <taxon>Eukaryota</taxon>
        <taxon>Sar</taxon>
        <taxon>Stramenopiles</taxon>
        <taxon>Oomycota</taxon>
        <taxon>Peronosporomycetes</taxon>
        <taxon>Pythiales</taxon>
        <taxon>Pythiaceae</taxon>
        <taxon>Pythium</taxon>
    </lineage>
</organism>
<protein>
    <recommendedName>
        <fullName evidence="5">Transmembrane protein</fullName>
    </recommendedName>
</protein>
<dbReference type="EMBL" id="JAKCXM010000102">
    <property type="protein sequence ID" value="KAJ0402438.1"/>
    <property type="molecule type" value="Genomic_DNA"/>
</dbReference>
<feature type="transmembrane region" description="Helical" evidence="2">
    <location>
        <begin position="160"/>
        <end position="178"/>
    </location>
</feature>
<feature type="transmembrane region" description="Helical" evidence="2">
    <location>
        <begin position="119"/>
        <end position="139"/>
    </location>
</feature>